<name>A0ABR4JHI7_9EURO</name>
<reference evidence="3 4" key="1">
    <citation type="submission" date="2024-07" db="EMBL/GenBank/DDBJ databases">
        <title>Section-level genome sequencing and comparative genomics of Aspergillus sections Usti and Cavernicolus.</title>
        <authorList>
            <consortium name="Lawrence Berkeley National Laboratory"/>
            <person name="Nybo J.L."/>
            <person name="Vesth T.C."/>
            <person name="Theobald S."/>
            <person name="Frisvad J.C."/>
            <person name="Larsen T.O."/>
            <person name="Kjaerboelling I."/>
            <person name="Rothschild-Mancinelli K."/>
            <person name="Lyhne E.K."/>
            <person name="Kogle M.E."/>
            <person name="Barry K."/>
            <person name="Clum A."/>
            <person name="Na H."/>
            <person name="Ledsgaard L."/>
            <person name="Lin J."/>
            <person name="Lipzen A."/>
            <person name="Kuo A."/>
            <person name="Riley R."/>
            <person name="Mondo S."/>
            <person name="Labutti K."/>
            <person name="Haridas S."/>
            <person name="Pangalinan J."/>
            <person name="Salamov A.A."/>
            <person name="Simmons B.A."/>
            <person name="Magnuson J.K."/>
            <person name="Chen J."/>
            <person name="Drula E."/>
            <person name="Henrissat B."/>
            <person name="Wiebenga A."/>
            <person name="Lubbers R.J."/>
            <person name="Gomes A.C."/>
            <person name="Makela M.R."/>
            <person name="Stajich J."/>
            <person name="Grigoriev I.V."/>
            <person name="Mortensen U.H."/>
            <person name="De Vries R.P."/>
            <person name="Baker S.E."/>
            <person name="Andersen M.R."/>
        </authorList>
    </citation>
    <scope>NUCLEOTIDE SEQUENCE [LARGE SCALE GENOMIC DNA]</scope>
    <source>
        <strain evidence="3 4">CBS 123904</strain>
    </source>
</reference>
<dbReference type="Proteomes" id="UP001610446">
    <property type="component" value="Unassembled WGS sequence"/>
</dbReference>
<evidence type="ECO:0000256" key="1">
    <source>
        <dbReference type="SAM" id="MobiDB-lite"/>
    </source>
</evidence>
<dbReference type="PANTHER" id="PTHR24148">
    <property type="entry name" value="ANKYRIN REPEAT DOMAIN-CONTAINING PROTEIN 39 HOMOLOG-RELATED"/>
    <property type="match status" value="1"/>
</dbReference>
<evidence type="ECO:0000313" key="4">
    <source>
        <dbReference type="Proteomes" id="UP001610446"/>
    </source>
</evidence>
<dbReference type="PANTHER" id="PTHR24148:SF64">
    <property type="entry name" value="HETEROKARYON INCOMPATIBILITY DOMAIN-CONTAINING PROTEIN"/>
    <property type="match status" value="1"/>
</dbReference>
<gene>
    <name evidence="3" type="ORF">BJY01DRAFT_250463</name>
</gene>
<proteinExistence type="predicted"/>
<dbReference type="EMBL" id="JBFXLU010000132">
    <property type="protein sequence ID" value="KAL2839509.1"/>
    <property type="molecule type" value="Genomic_DNA"/>
</dbReference>
<protein>
    <submittedName>
        <fullName evidence="3">Heterokaryon incompatibility protein-domain-containing protein</fullName>
    </submittedName>
</protein>
<feature type="compositionally biased region" description="Low complexity" evidence="1">
    <location>
        <begin position="50"/>
        <end position="59"/>
    </location>
</feature>
<keyword evidence="4" id="KW-1185">Reference proteome</keyword>
<organism evidence="3 4">
    <name type="scientific">Aspergillus pseudoustus</name>
    <dbReference type="NCBI Taxonomy" id="1810923"/>
    <lineage>
        <taxon>Eukaryota</taxon>
        <taxon>Fungi</taxon>
        <taxon>Dikarya</taxon>
        <taxon>Ascomycota</taxon>
        <taxon>Pezizomycotina</taxon>
        <taxon>Eurotiomycetes</taxon>
        <taxon>Eurotiomycetidae</taxon>
        <taxon>Eurotiales</taxon>
        <taxon>Aspergillaceae</taxon>
        <taxon>Aspergillus</taxon>
        <taxon>Aspergillus subgen. Nidulantes</taxon>
    </lineage>
</organism>
<evidence type="ECO:0000313" key="3">
    <source>
        <dbReference type="EMBL" id="KAL2839509.1"/>
    </source>
</evidence>
<dbReference type="InterPro" id="IPR052895">
    <property type="entry name" value="HetReg/Transcr_Mod"/>
</dbReference>
<feature type="compositionally biased region" description="Polar residues" evidence="1">
    <location>
        <begin position="34"/>
        <end position="49"/>
    </location>
</feature>
<dbReference type="InterPro" id="IPR010730">
    <property type="entry name" value="HET"/>
</dbReference>
<accession>A0ABR4JHI7</accession>
<evidence type="ECO:0000259" key="2">
    <source>
        <dbReference type="Pfam" id="PF06985"/>
    </source>
</evidence>
<comment type="caution">
    <text evidence="3">The sequence shown here is derived from an EMBL/GenBank/DDBJ whole genome shotgun (WGS) entry which is preliminary data.</text>
</comment>
<feature type="region of interest" description="Disordered" evidence="1">
    <location>
        <begin position="1"/>
        <end position="64"/>
    </location>
</feature>
<feature type="domain" description="Heterokaryon incompatibility" evidence="2">
    <location>
        <begin position="162"/>
        <end position="331"/>
    </location>
</feature>
<sequence length="719" mass="79560">MSGGKRFINRFSRIFKPDSTLKSPAPTGDDDRAQVQQEQEPAPTTASTRDANNPDPNANDGEDEFTNAAPIELISGSKFWSFFDFTEQLDSTGFGSLHYDFMFGLQGEWGRGRIFPRDFVGPRMFHASANLPDTEYSLPKRLYDVVDRRLYQSAELPPSVGYAAISHVWGPNVTTSVDGSKYGVPWAIPIKDEAKLESIFEAARVLLGERYIWMDVLCLDQGDRASREAEIADMGRYYRHATGCLVVLDNAYRDCAWERDILGPLEEINDFFKQDMYGMPKTDPADVFGGAGRGARLTRSNMGDHDGLQWIQRVRRIETAPWFRRVWTLQEAVLSRNLLLCTRERRMTTFATLLMIVSMVEGLMRALLSVGAESQGLPLLLELQQSEVYKILKLRQLRKQGQIGFWHLAQAVRSRTCTLEHDRVLGVVGMLQRSKPVVNSNLDIKSLWHELWQQALADGDFSACLYLGERPSPVAGLMCPDAEAGMGFISMGGGIHLPPSKESDILELADDGLEITNVGAAFVKCGVPLVCTADEGPLHEWSEKFLDLIDFGPDIQKPIATAWGLPSHQVKLTDDTDSVDIVPGAWAAYGALNQQFIDPIVKALGEEFTRQVWQLSGRALLQKMRIGHLVRGLGEKQDFAVVLLLMVNAEPQLAIITEPVDAPVVAITPSSYHETPGPGCLICKLMPDNGLRKVGVGLGKAVRADCADLASVIRPPLGS</sequence>
<dbReference type="Pfam" id="PF06985">
    <property type="entry name" value="HET"/>
    <property type="match status" value="1"/>
</dbReference>